<name>A0AAU7LV06_9BURK</name>
<dbReference type="InterPro" id="IPR013655">
    <property type="entry name" value="PAS_fold_3"/>
</dbReference>
<feature type="domain" description="PAS" evidence="1">
    <location>
        <begin position="48"/>
        <end position="83"/>
    </location>
</feature>
<dbReference type="RefSeq" id="WP_349280853.1">
    <property type="nucleotide sequence ID" value="NZ_CBCSCU010000001.1"/>
</dbReference>
<dbReference type="EMBL" id="CP157675">
    <property type="protein sequence ID" value="XBP71479.1"/>
    <property type="molecule type" value="Genomic_DNA"/>
</dbReference>
<dbReference type="SMART" id="SM00091">
    <property type="entry name" value="PAS"/>
    <property type="match status" value="1"/>
</dbReference>
<dbReference type="Gene3D" id="3.30.450.20">
    <property type="entry name" value="PAS domain"/>
    <property type="match status" value="1"/>
</dbReference>
<dbReference type="Pfam" id="PF08447">
    <property type="entry name" value="PAS_3"/>
    <property type="match status" value="1"/>
</dbReference>
<organism evidence="2">
    <name type="scientific">Polaromonas hydrogenivorans</name>
    <dbReference type="NCBI Taxonomy" id="335476"/>
    <lineage>
        <taxon>Bacteria</taxon>
        <taxon>Pseudomonadati</taxon>
        <taxon>Pseudomonadota</taxon>
        <taxon>Betaproteobacteria</taxon>
        <taxon>Burkholderiales</taxon>
        <taxon>Comamonadaceae</taxon>
        <taxon>Polaromonas</taxon>
    </lineage>
</organism>
<dbReference type="CDD" id="cd00130">
    <property type="entry name" value="PAS"/>
    <property type="match status" value="1"/>
</dbReference>
<reference evidence="2" key="1">
    <citation type="submission" date="2024-05" db="EMBL/GenBank/DDBJ databases">
        <authorList>
            <person name="Bunk B."/>
            <person name="Swiderski J."/>
            <person name="Sproer C."/>
            <person name="Thiel V."/>
        </authorList>
    </citation>
    <scope>NUCLEOTIDE SEQUENCE</scope>
    <source>
        <strain evidence="2">DSM 17735</strain>
    </source>
</reference>
<dbReference type="SUPFAM" id="SSF55785">
    <property type="entry name" value="PYP-like sensor domain (PAS domain)"/>
    <property type="match status" value="1"/>
</dbReference>
<dbReference type="NCBIfam" id="TIGR00229">
    <property type="entry name" value="sensory_box"/>
    <property type="match status" value="1"/>
</dbReference>
<dbReference type="AlphaFoldDB" id="A0AAU7LV06"/>
<evidence type="ECO:0000259" key="1">
    <source>
        <dbReference type="PROSITE" id="PS50112"/>
    </source>
</evidence>
<protein>
    <submittedName>
        <fullName evidence="2">PAS domain-containing protein</fullName>
    </submittedName>
</protein>
<sequence>MRLPDMTRPTADAVESRLTYTDGASRTVFATEVEVPFPEGRLIVSRTDLDGIITHANDAFVELSGWLRDELIGKPHHILRHPDMPKVAFKDLWNTVSEGKKWHGYVKNLRKDGSYYWVYATAVPNIRNGQIAGYTSVRRKPSRTRIDELIPVYRQWLDQEKEKTAS</sequence>
<dbReference type="InterPro" id="IPR035965">
    <property type="entry name" value="PAS-like_dom_sf"/>
</dbReference>
<dbReference type="InterPro" id="IPR000014">
    <property type="entry name" value="PAS"/>
</dbReference>
<accession>A0AAU7LV06</accession>
<evidence type="ECO:0000313" key="2">
    <source>
        <dbReference type="EMBL" id="XBP71479.1"/>
    </source>
</evidence>
<gene>
    <name evidence="2" type="ORF">ABLV49_06710</name>
</gene>
<dbReference type="PROSITE" id="PS50112">
    <property type="entry name" value="PAS"/>
    <property type="match status" value="1"/>
</dbReference>
<proteinExistence type="predicted"/>